<evidence type="ECO:0000313" key="3">
    <source>
        <dbReference type="Proteomes" id="UP001157006"/>
    </source>
</evidence>
<dbReference type="AlphaFoldDB" id="A0AAV1B551"/>
<keyword evidence="3" id="KW-1185">Reference proteome</keyword>
<feature type="region of interest" description="Disordered" evidence="1">
    <location>
        <begin position="30"/>
        <end position="67"/>
    </location>
</feature>
<protein>
    <submittedName>
        <fullName evidence="2">Uncharacterized protein</fullName>
    </submittedName>
</protein>
<accession>A0AAV1B551</accession>
<dbReference type="EMBL" id="OX451741">
    <property type="protein sequence ID" value="CAI8616557.1"/>
    <property type="molecule type" value="Genomic_DNA"/>
</dbReference>
<evidence type="ECO:0000313" key="2">
    <source>
        <dbReference type="EMBL" id="CAI8616557.1"/>
    </source>
</evidence>
<evidence type="ECO:0000256" key="1">
    <source>
        <dbReference type="SAM" id="MobiDB-lite"/>
    </source>
</evidence>
<name>A0AAV1B551_VICFA</name>
<feature type="compositionally biased region" description="Polar residues" evidence="1">
    <location>
        <begin position="46"/>
        <end position="59"/>
    </location>
</feature>
<sequence length="107" mass="12053">MEPLLEMFKPKYLHVPEVELSLVVSEQEVQTEQAIQPKGTPPPEQQVISQTKIETTSGTEKPFGSESMPMKLMMFSNSEVLRSTNSGEECYQILEQDSGYQVLKTLS</sequence>
<gene>
    <name evidence="2" type="ORF">VFH_VI034800</name>
</gene>
<organism evidence="2 3">
    <name type="scientific">Vicia faba</name>
    <name type="common">Broad bean</name>
    <name type="synonym">Faba vulgaris</name>
    <dbReference type="NCBI Taxonomy" id="3906"/>
    <lineage>
        <taxon>Eukaryota</taxon>
        <taxon>Viridiplantae</taxon>
        <taxon>Streptophyta</taxon>
        <taxon>Embryophyta</taxon>
        <taxon>Tracheophyta</taxon>
        <taxon>Spermatophyta</taxon>
        <taxon>Magnoliopsida</taxon>
        <taxon>eudicotyledons</taxon>
        <taxon>Gunneridae</taxon>
        <taxon>Pentapetalae</taxon>
        <taxon>rosids</taxon>
        <taxon>fabids</taxon>
        <taxon>Fabales</taxon>
        <taxon>Fabaceae</taxon>
        <taxon>Papilionoideae</taxon>
        <taxon>50 kb inversion clade</taxon>
        <taxon>NPAAA clade</taxon>
        <taxon>Hologalegina</taxon>
        <taxon>IRL clade</taxon>
        <taxon>Fabeae</taxon>
        <taxon>Vicia</taxon>
    </lineage>
</organism>
<reference evidence="2 3" key="1">
    <citation type="submission" date="2023-01" db="EMBL/GenBank/DDBJ databases">
        <authorList>
            <person name="Kreplak J."/>
        </authorList>
    </citation>
    <scope>NUCLEOTIDE SEQUENCE [LARGE SCALE GENOMIC DNA]</scope>
</reference>
<proteinExistence type="predicted"/>
<dbReference type="Proteomes" id="UP001157006">
    <property type="component" value="Chromosome 6"/>
</dbReference>